<protein>
    <submittedName>
        <fullName evidence="2">Chromosome 4, complete genome</fullName>
    </submittedName>
</protein>
<reference evidence="2 4" key="4">
    <citation type="journal article" date="2015" name="BMC Genomics">
        <title>The completed genome sequence of the pathogenic ascomycete fungus Fusarium graminearum.</title>
        <authorList>
            <person name="King R."/>
            <person name="Urban M."/>
            <person name="Hammond-Kosack M.C."/>
            <person name="Hassani-Pak K."/>
            <person name="Hammond-Kosack K.E."/>
        </authorList>
    </citation>
    <scope>NUCLEOTIDE SEQUENCE [LARGE SCALE GENOMIC DNA]</scope>
    <source>
        <strain evidence="4">ATCC MYA-4620 / CBS 123657 / FGSC 9075 / NRRL 31084 / PH-1</strain>
        <strain evidence="2">PH-1</strain>
    </source>
</reference>
<dbReference type="Proteomes" id="UP000070720">
    <property type="component" value="Chromosome 4"/>
</dbReference>
<reference evidence="3 4" key="1">
    <citation type="journal article" date="2007" name="Science">
        <title>The Fusarium graminearum genome reveals a link between localized polymorphism and pathogen specialization.</title>
        <authorList>
            <person name="Cuomo C.A."/>
            <person name="Gueldener U."/>
            <person name="Xu J.-R."/>
            <person name="Trail F."/>
            <person name="Turgeon B.G."/>
            <person name="Di Pietro A."/>
            <person name="Walton J.D."/>
            <person name="Ma L.-J."/>
            <person name="Baker S.E."/>
            <person name="Rep M."/>
            <person name="Adam G."/>
            <person name="Antoniw J."/>
            <person name="Baldwin T."/>
            <person name="Calvo S.E."/>
            <person name="Chang Y.-L."/>
            <person name="DeCaprio D."/>
            <person name="Gale L.R."/>
            <person name="Gnerre S."/>
            <person name="Goswami R.S."/>
            <person name="Hammond-Kosack K."/>
            <person name="Harris L.J."/>
            <person name="Hilburn K."/>
            <person name="Kennell J.C."/>
            <person name="Kroken S."/>
            <person name="Magnuson J.K."/>
            <person name="Mannhaupt G."/>
            <person name="Mauceli E.W."/>
            <person name="Mewes H.-W."/>
            <person name="Mitterbauer R."/>
            <person name="Muehlbauer G."/>
            <person name="Muensterkoetter M."/>
            <person name="Nelson D."/>
            <person name="O'Donnell K."/>
            <person name="Ouellet T."/>
            <person name="Qi W."/>
            <person name="Quesneville H."/>
            <person name="Roncero M.I.G."/>
            <person name="Seong K.-Y."/>
            <person name="Tetko I.V."/>
            <person name="Urban M."/>
            <person name="Waalwijk C."/>
            <person name="Ward T.J."/>
            <person name="Yao J."/>
            <person name="Birren B.W."/>
            <person name="Kistler H.C."/>
        </authorList>
    </citation>
    <scope>NUCLEOTIDE SEQUENCE [LARGE SCALE GENOMIC DNA]</scope>
    <source>
        <strain evidence="4">ATCC MYA-4620 / CBS 123657 / FGSC 9075 / NRRL 31084 / PH-1</strain>
        <strain evidence="3">PH-1 / ATCC MYA-4620 / FGSC 9075 / NRRL 31084</strain>
    </source>
</reference>
<feature type="compositionally biased region" description="Basic and acidic residues" evidence="1">
    <location>
        <begin position="68"/>
        <end position="88"/>
    </location>
</feature>
<dbReference type="InParanoid" id="A0A0E0SD82"/>
<accession>A0A0E0SD82</accession>
<evidence type="ECO:0000256" key="1">
    <source>
        <dbReference type="SAM" id="MobiDB-lite"/>
    </source>
</evidence>
<dbReference type="AlphaFoldDB" id="A0A0E0SD82"/>
<evidence type="ECO:0000313" key="2">
    <source>
        <dbReference type="EMBL" id="CEF84395.1"/>
    </source>
</evidence>
<reference key="3">
    <citation type="submission" date="2014-02" db="EMBL/GenBank/DDBJ databases">
        <title>A revised Fusarium graminearum genomic reference sequence using whole shotgun re-sequencing.</title>
        <authorList>
            <person name="King R."/>
            <person name="Urban M."/>
            <person name="Hassani-Pak K."/>
            <person name="Hammond-Kosack K."/>
        </authorList>
    </citation>
    <scope>NUCLEOTIDE SEQUENCE</scope>
    <source>
        <strain>PH-1</strain>
    </source>
</reference>
<evidence type="ECO:0000313" key="4">
    <source>
        <dbReference type="Proteomes" id="UP000070720"/>
    </source>
</evidence>
<reference evidence="3 4" key="2">
    <citation type="journal article" date="2010" name="Nature">
        <title>Comparative genomics reveals mobile pathogenicity chromosomes in Fusarium.</title>
        <authorList>
            <person name="Ma L.J."/>
            <person name="van der Does H.C."/>
            <person name="Borkovich K.A."/>
            <person name="Coleman J.J."/>
            <person name="Daboussi M.J."/>
            <person name="Di Pietro A."/>
            <person name="Dufresne M."/>
            <person name="Freitag M."/>
            <person name="Grabherr M."/>
            <person name="Henrissat B."/>
            <person name="Houterman P.M."/>
            <person name="Kang S."/>
            <person name="Shim W.B."/>
            <person name="Woloshuk C."/>
            <person name="Xie X."/>
            <person name="Xu J.R."/>
            <person name="Antoniw J."/>
            <person name="Baker S.E."/>
            <person name="Bluhm B.H."/>
            <person name="Breakspear A."/>
            <person name="Brown D.W."/>
            <person name="Butchko R.A."/>
            <person name="Chapman S."/>
            <person name="Coulson R."/>
            <person name="Coutinho P.M."/>
            <person name="Danchin E.G."/>
            <person name="Diener A."/>
            <person name="Gale L.R."/>
            <person name="Gardiner D.M."/>
            <person name="Goff S."/>
            <person name="Hammond-Kosack K.E."/>
            <person name="Hilburn K."/>
            <person name="Hua-Van A."/>
            <person name="Jonkers W."/>
            <person name="Kazan K."/>
            <person name="Kodira C.D."/>
            <person name="Koehrsen M."/>
            <person name="Kumar L."/>
            <person name="Lee Y.H."/>
            <person name="Li L."/>
            <person name="Manners J.M."/>
            <person name="Miranda-Saavedra D."/>
            <person name="Mukherjee M."/>
            <person name="Park G."/>
            <person name="Park J."/>
            <person name="Park S.Y."/>
            <person name="Proctor R.H."/>
            <person name="Regev A."/>
            <person name="Ruiz-Roldan M.C."/>
            <person name="Sain D."/>
            <person name="Sakthikumar S."/>
            <person name="Sykes S."/>
            <person name="Schwartz D.C."/>
            <person name="Turgeon B.G."/>
            <person name="Wapinski I."/>
            <person name="Yoder O."/>
            <person name="Young S."/>
            <person name="Zeng Q."/>
            <person name="Zhou S."/>
            <person name="Galagan J."/>
            <person name="Cuomo C.A."/>
            <person name="Kistler H.C."/>
            <person name="Rep M."/>
        </authorList>
    </citation>
    <scope>GENOME REANNOTATION</scope>
    <source>
        <strain evidence="4">ATCC MYA-4620 / CBS 123657 / FGSC 9075 / NRRL 31084 / PH-1</strain>
        <strain evidence="3">PH-1 / ATCC MYA-4620 / FGSC 9075 / NRRL 31084</strain>
    </source>
</reference>
<sequence length="88" mass="9934">MQSPDPTFFLLSSGGQLLCECVRLIQLAEDLLLRLGKELVGVFRAVDRRHTLHGGDDPELLMPLPGTDKPHDHSDRKTEETTKLRSWV</sequence>
<dbReference type="VEuPathDB" id="FungiDB:FGRAMPH1_01G23083"/>
<feature type="region of interest" description="Disordered" evidence="1">
    <location>
        <begin position="52"/>
        <end position="88"/>
    </location>
</feature>
<reference evidence="3" key="5">
    <citation type="submission" date="2017-01" db="UniProtKB">
        <authorList>
            <consortium name="EnsemblFungi"/>
        </authorList>
    </citation>
    <scope>IDENTIFICATION</scope>
    <source>
        <strain evidence="3">PH-1 / ATCC MYA-4620 / FGSC 9075 / NRRL 31084</strain>
    </source>
</reference>
<organism evidence="3">
    <name type="scientific">Gibberella zeae (strain ATCC MYA-4620 / CBS 123657 / FGSC 9075 / NRRL 31084 / PH-1)</name>
    <name type="common">Wheat head blight fungus</name>
    <name type="synonym">Fusarium graminearum</name>
    <dbReference type="NCBI Taxonomy" id="229533"/>
    <lineage>
        <taxon>Eukaryota</taxon>
        <taxon>Fungi</taxon>
        <taxon>Dikarya</taxon>
        <taxon>Ascomycota</taxon>
        <taxon>Pezizomycotina</taxon>
        <taxon>Sordariomycetes</taxon>
        <taxon>Hypocreomycetidae</taxon>
        <taxon>Hypocreales</taxon>
        <taxon>Nectriaceae</taxon>
        <taxon>Fusarium</taxon>
    </lineage>
</organism>
<dbReference type="EMBL" id="HG970335">
    <property type="protein sequence ID" value="CEF84395.1"/>
    <property type="molecule type" value="Genomic_DNA"/>
</dbReference>
<keyword evidence="4" id="KW-1185">Reference proteome</keyword>
<name>A0A0E0SD82_GIBZE</name>
<proteinExistence type="predicted"/>
<gene>
    <name evidence="2" type="ORF">FGRAMPH1_01T23083</name>
</gene>
<dbReference type="EnsemblFungi" id="CEF84395">
    <property type="protein sequence ID" value="CEF84395"/>
    <property type="gene ID" value="FGRRES_15383"/>
</dbReference>
<evidence type="ECO:0000313" key="3">
    <source>
        <dbReference type="EnsemblFungi" id="CEF84395"/>
    </source>
</evidence>